<keyword evidence="3" id="KW-1185">Reference proteome</keyword>
<feature type="signal peptide" evidence="1">
    <location>
        <begin position="1"/>
        <end position="21"/>
    </location>
</feature>
<dbReference type="EMBL" id="JAVDXO010000002">
    <property type="protein sequence ID" value="MDR7305818.1"/>
    <property type="molecule type" value="Genomic_DNA"/>
</dbReference>
<accession>A0ABU1ZJU5</accession>
<proteinExistence type="predicted"/>
<feature type="chain" id="PRO_5046274330" description="Outer membrane protein beta-barrel domain-containing protein" evidence="1">
    <location>
        <begin position="22"/>
        <end position="157"/>
    </location>
</feature>
<comment type="caution">
    <text evidence="2">The sequence shown here is derived from an EMBL/GenBank/DDBJ whole genome shotgun (WGS) entry which is preliminary data.</text>
</comment>
<dbReference type="RefSeq" id="WP_310340102.1">
    <property type="nucleotide sequence ID" value="NZ_JAVDXO010000002.1"/>
</dbReference>
<sequence length="157" mass="16812">MKTRCYLLLVSAACVPWAAWADAGPPDAGALWVNLGGFSSHVNRDKDYNENNVGMGVEYRLQPDVALMAGAFNNSIRQTTTYAAVSWQPLSLGGWKLGAALGVMNGYPGIAHGGAFLAALPMASYEGTRFGMNLGLIPSINNKVDGAFVIQLKFRMR</sequence>
<dbReference type="Proteomes" id="UP001268089">
    <property type="component" value="Unassembled WGS sequence"/>
</dbReference>
<evidence type="ECO:0000313" key="3">
    <source>
        <dbReference type="Proteomes" id="UP001268089"/>
    </source>
</evidence>
<evidence type="ECO:0000256" key="1">
    <source>
        <dbReference type="SAM" id="SignalP"/>
    </source>
</evidence>
<name>A0ABU1ZJU5_9BURK</name>
<organism evidence="2 3">
    <name type="scientific">Rhodoferax saidenbachensis</name>
    <dbReference type="NCBI Taxonomy" id="1484693"/>
    <lineage>
        <taxon>Bacteria</taxon>
        <taxon>Pseudomonadati</taxon>
        <taxon>Pseudomonadota</taxon>
        <taxon>Betaproteobacteria</taxon>
        <taxon>Burkholderiales</taxon>
        <taxon>Comamonadaceae</taxon>
        <taxon>Rhodoferax</taxon>
    </lineage>
</organism>
<gene>
    <name evidence="2" type="ORF">J2X15_001096</name>
</gene>
<dbReference type="Gene3D" id="2.40.160.20">
    <property type="match status" value="1"/>
</dbReference>
<evidence type="ECO:0000313" key="2">
    <source>
        <dbReference type="EMBL" id="MDR7305818.1"/>
    </source>
</evidence>
<evidence type="ECO:0008006" key="4">
    <source>
        <dbReference type="Google" id="ProtNLM"/>
    </source>
</evidence>
<protein>
    <recommendedName>
        <fullName evidence="4">Outer membrane protein beta-barrel domain-containing protein</fullName>
    </recommendedName>
</protein>
<keyword evidence="1" id="KW-0732">Signal</keyword>
<reference evidence="2 3" key="1">
    <citation type="submission" date="2023-07" db="EMBL/GenBank/DDBJ databases">
        <title>Sorghum-associated microbial communities from plants grown in Nebraska, USA.</title>
        <authorList>
            <person name="Schachtman D."/>
        </authorList>
    </citation>
    <scope>NUCLEOTIDE SEQUENCE [LARGE SCALE GENOMIC DNA]</scope>
    <source>
        <strain evidence="2 3">BE308</strain>
    </source>
</reference>